<accession>A0A9D5A6N5</accession>
<keyword evidence="2" id="KW-1185">Reference proteome</keyword>
<proteinExistence type="predicted"/>
<evidence type="ECO:0000313" key="2">
    <source>
        <dbReference type="Proteomes" id="UP001058974"/>
    </source>
</evidence>
<evidence type="ECO:0000313" key="1">
    <source>
        <dbReference type="EMBL" id="KAI5397464.1"/>
    </source>
</evidence>
<protein>
    <submittedName>
        <fullName evidence="1">Uncharacterized protein</fullName>
    </submittedName>
</protein>
<dbReference type="EMBL" id="JAMSHJ010000006">
    <property type="protein sequence ID" value="KAI5397464.1"/>
    <property type="molecule type" value="Genomic_DNA"/>
</dbReference>
<comment type="caution">
    <text evidence="1">The sequence shown here is derived from an EMBL/GenBank/DDBJ whole genome shotgun (WGS) entry which is preliminary data.</text>
</comment>
<dbReference type="AlphaFoldDB" id="A0A9D5A6N5"/>
<gene>
    <name evidence="1" type="ORF">KIW84_063328</name>
</gene>
<sequence>MVFVVTGLHASFWVVEDFYIDEESGLLSVVGGTRPPTHCDKELFHGDDMYVKELQLTTTVQRSVVAGRIRCGVAINVGGFVDIVVVQMCSSSLELMNSCGAHLVAADMCRWLLG</sequence>
<dbReference type="Proteomes" id="UP001058974">
    <property type="component" value="Chromosome 6"/>
</dbReference>
<name>A0A9D5A6N5_PEA</name>
<reference evidence="1 2" key="1">
    <citation type="journal article" date="2022" name="Nat. Genet.">
        <title>Improved pea reference genome and pan-genome highlight genomic features and evolutionary characteristics.</title>
        <authorList>
            <person name="Yang T."/>
            <person name="Liu R."/>
            <person name="Luo Y."/>
            <person name="Hu S."/>
            <person name="Wang D."/>
            <person name="Wang C."/>
            <person name="Pandey M.K."/>
            <person name="Ge S."/>
            <person name="Xu Q."/>
            <person name="Li N."/>
            <person name="Li G."/>
            <person name="Huang Y."/>
            <person name="Saxena R.K."/>
            <person name="Ji Y."/>
            <person name="Li M."/>
            <person name="Yan X."/>
            <person name="He Y."/>
            <person name="Liu Y."/>
            <person name="Wang X."/>
            <person name="Xiang C."/>
            <person name="Varshney R.K."/>
            <person name="Ding H."/>
            <person name="Gao S."/>
            <person name="Zong X."/>
        </authorList>
    </citation>
    <scope>NUCLEOTIDE SEQUENCE [LARGE SCALE GENOMIC DNA]</scope>
    <source>
        <strain evidence="1 2">cv. Zhongwan 6</strain>
    </source>
</reference>
<dbReference type="Gramene" id="Psat06G0332800-T1">
    <property type="protein sequence ID" value="KAI5397464.1"/>
    <property type="gene ID" value="KIW84_063328"/>
</dbReference>
<organism evidence="1 2">
    <name type="scientific">Pisum sativum</name>
    <name type="common">Garden pea</name>
    <name type="synonym">Lathyrus oleraceus</name>
    <dbReference type="NCBI Taxonomy" id="3888"/>
    <lineage>
        <taxon>Eukaryota</taxon>
        <taxon>Viridiplantae</taxon>
        <taxon>Streptophyta</taxon>
        <taxon>Embryophyta</taxon>
        <taxon>Tracheophyta</taxon>
        <taxon>Spermatophyta</taxon>
        <taxon>Magnoliopsida</taxon>
        <taxon>eudicotyledons</taxon>
        <taxon>Gunneridae</taxon>
        <taxon>Pentapetalae</taxon>
        <taxon>rosids</taxon>
        <taxon>fabids</taxon>
        <taxon>Fabales</taxon>
        <taxon>Fabaceae</taxon>
        <taxon>Papilionoideae</taxon>
        <taxon>50 kb inversion clade</taxon>
        <taxon>NPAAA clade</taxon>
        <taxon>Hologalegina</taxon>
        <taxon>IRL clade</taxon>
        <taxon>Fabeae</taxon>
        <taxon>Lathyrus</taxon>
    </lineage>
</organism>